<dbReference type="RefSeq" id="WP_162848170.1">
    <property type="nucleotide sequence ID" value="NZ_CP037953.1"/>
</dbReference>
<dbReference type="InterPro" id="IPR010602">
    <property type="entry name" value="DUF1186"/>
</dbReference>
<keyword evidence="4" id="KW-1185">Reference proteome</keyword>
<dbReference type="Gene3D" id="3.10.290.30">
    <property type="entry name" value="MM3350-like"/>
    <property type="match status" value="1"/>
</dbReference>
<dbReference type="EMBL" id="SNYM01000007">
    <property type="protein sequence ID" value="TDQ48413.1"/>
    <property type="molecule type" value="Genomic_DNA"/>
</dbReference>
<evidence type="ECO:0000259" key="2">
    <source>
        <dbReference type="Pfam" id="PF07929"/>
    </source>
</evidence>
<feature type="region of interest" description="Disordered" evidence="1">
    <location>
        <begin position="429"/>
        <end position="465"/>
    </location>
</feature>
<dbReference type="SUPFAM" id="SSF159941">
    <property type="entry name" value="MM3350-like"/>
    <property type="match status" value="1"/>
</dbReference>
<organism evidence="3 4">
    <name type="scientific">Permianibacter aggregans</name>
    <dbReference type="NCBI Taxonomy" id="1510150"/>
    <lineage>
        <taxon>Bacteria</taxon>
        <taxon>Pseudomonadati</taxon>
        <taxon>Pseudomonadota</taxon>
        <taxon>Gammaproteobacteria</taxon>
        <taxon>Pseudomonadales</taxon>
        <taxon>Pseudomonadaceae</taxon>
        <taxon>Permianibacter</taxon>
    </lineage>
</organism>
<dbReference type="PANTHER" id="PTHR41878">
    <property type="entry name" value="LEXA REPRESSOR-RELATED"/>
    <property type="match status" value="1"/>
</dbReference>
<dbReference type="Pfam" id="PF06685">
    <property type="entry name" value="DUF1186"/>
    <property type="match status" value="1"/>
</dbReference>
<dbReference type="AlphaFoldDB" id="A0A4R6US10"/>
<feature type="compositionally biased region" description="Basic residues" evidence="1">
    <location>
        <begin position="440"/>
        <end position="465"/>
    </location>
</feature>
<gene>
    <name evidence="3" type="ORF">EV696_107150</name>
</gene>
<evidence type="ECO:0000313" key="3">
    <source>
        <dbReference type="EMBL" id="TDQ48413.1"/>
    </source>
</evidence>
<feature type="domain" description="Plasmid pRiA4b Orf3-like" evidence="2">
    <location>
        <begin position="240"/>
        <end position="413"/>
    </location>
</feature>
<sequence>MPHSAIAQLKRLGRKTLEQPNWFDYRSIGLDASDVPALTALALQASYDDETLDEFEGYASIHAWRALAQLREPAAIPALLALADTNQTSDCDWLIGDLPNVLSTFGAEALLPIEHKLCSGQGDIFARAAMAEALTHIATNHPDRRDACVTAIAKSLQAFTDNDPVYNAMLIISLVRLKAVEQASLMAAAFDANRVDWSLLGDWEEVQIELGLLAERQTPKPRFIDWHPTPQDTTELDDKRYQIHIALDNIAPPIWRQLTLSCWTTLEELHAIIQAVMGWEFAHTYQFTDRHGNIFVPEPELVRPAAGRISKDDSLVSLSEVLQQPGDILHYHYDFGDDWRHTITLEAVDDHADDTLFDPVCLDGGRACPPEDCGGPWGYQEKLQILADPEHELHQDMQDWFGEDFDPEAFDLSACQQELDSLGYVSGFPDFAPLPDTTGKPRKAGKKNKRRQQKKARKAQRKRKK</sequence>
<proteinExistence type="predicted"/>
<accession>A0A4R6US10</accession>
<comment type="caution">
    <text evidence="3">The sequence shown here is derived from an EMBL/GenBank/DDBJ whole genome shotgun (WGS) entry which is preliminary data.</text>
</comment>
<dbReference type="PANTHER" id="PTHR41878:SF1">
    <property type="entry name" value="TNPR PROTEIN"/>
    <property type="match status" value="1"/>
</dbReference>
<evidence type="ECO:0000313" key="4">
    <source>
        <dbReference type="Proteomes" id="UP000295375"/>
    </source>
</evidence>
<reference evidence="3 4" key="1">
    <citation type="submission" date="2019-03" db="EMBL/GenBank/DDBJ databases">
        <title>Genomic Encyclopedia of Type Strains, Phase IV (KMG-IV): sequencing the most valuable type-strain genomes for metagenomic binning, comparative biology and taxonomic classification.</title>
        <authorList>
            <person name="Goeker M."/>
        </authorList>
    </citation>
    <scope>NUCLEOTIDE SEQUENCE [LARGE SCALE GENOMIC DNA]</scope>
    <source>
        <strain evidence="3 4">DSM 103792</strain>
    </source>
</reference>
<dbReference type="InterPro" id="IPR012912">
    <property type="entry name" value="Plasmid_pRiA4b_Orf3-like"/>
</dbReference>
<evidence type="ECO:0000256" key="1">
    <source>
        <dbReference type="SAM" id="MobiDB-lite"/>
    </source>
</evidence>
<protein>
    <submittedName>
        <fullName evidence="3">Uncharacterized protein DUF1186</fullName>
    </submittedName>
</protein>
<dbReference type="Proteomes" id="UP000295375">
    <property type="component" value="Unassembled WGS sequence"/>
</dbReference>
<dbReference type="Pfam" id="PF07929">
    <property type="entry name" value="PRiA4_ORF3"/>
    <property type="match status" value="1"/>
</dbReference>
<name>A0A4R6US10_9GAMM</name>
<dbReference type="InterPro" id="IPR024047">
    <property type="entry name" value="MM3350-like_sf"/>
</dbReference>